<keyword evidence="4" id="KW-1185">Reference proteome</keyword>
<gene>
    <name evidence="2" type="ORF">GPM918_LOCUS25759</name>
    <name evidence="3" type="ORF">SRO942_LOCUS25795</name>
</gene>
<sequence length="275" mass="31575">MKFPDIHLNKKYSITTLEPIGYNLQFRWSTSVAREQEIEKSSKSYPNERHFLPPIHRTNFQSVPSLTTTVNNDTNKLKKQIKCRNTLDLPVIQFNDALFSYNKRLQKSNKNNTKPPKHLEKNVPETSIFDGSNSPLLLTMAQLNPNLEYRFENKSSDAKEKQPSSSRLSHVSMVRSTDGKTSSMTKRTSFVSSKSSDSAIDPVPPVPIHLSKLKVNRSQKTEDQNIINEKQAKLTRLRTAQLRRLRVSDKYLTEAKRLYFNADQLAFLPRTAIPV</sequence>
<dbReference type="Proteomes" id="UP000681722">
    <property type="component" value="Unassembled WGS sequence"/>
</dbReference>
<feature type="region of interest" description="Disordered" evidence="1">
    <location>
        <begin position="153"/>
        <end position="205"/>
    </location>
</feature>
<reference evidence="2" key="1">
    <citation type="submission" date="2021-02" db="EMBL/GenBank/DDBJ databases">
        <authorList>
            <person name="Nowell W R."/>
        </authorList>
    </citation>
    <scope>NUCLEOTIDE SEQUENCE</scope>
</reference>
<feature type="compositionally biased region" description="Basic and acidic residues" evidence="1">
    <location>
        <begin position="153"/>
        <end position="162"/>
    </location>
</feature>
<evidence type="ECO:0000313" key="2">
    <source>
        <dbReference type="EMBL" id="CAF1243178.1"/>
    </source>
</evidence>
<dbReference type="AlphaFoldDB" id="A0A814ZJG4"/>
<evidence type="ECO:0000256" key="1">
    <source>
        <dbReference type="SAM" id="MobiDB-lite"/>
    </source>
</evidence>
<dbReference type="EMBL" id="CAJNOQ010010110">
    <property type="protein sequence ID" value="CAF1243178.1"/>
    <property type="molecule type" value="Genomic_DNA"/>
</dbReference>
<evidence type="ECO:0000313" key="4">
    <source>
        <dbReference type="Proteomes" id="UP000663829"/>
    </source>
</evidence>
<evidence type="ECO:0000313" key="3">
    <source>
        <dbReference type="EMBL" id="CAF4007309.1"/>
    </source>
</evidence>
<feature type="compositionally biased region" description="Polar residues" evidence="1">
    <location>
        <begin position="179"/>
        <end position="198"/>
    </location>
</feature>
<proteinExistence type="predicted"/>
<feature type="region of interest" description="Disordered" evidence="1">
    <location>
        <begin position="107"/>
        <end position="127"/>
    </location>
</feature>
<protein>
    <submittedName>
        <fullName evidence="2">Uncharacterized protein</fullName>
    </submittedName>
</protein>
<accession>A0A814ZJG4</accession>
<organism evidence="2 4">
    <name type="scientific">Didymodactylos carnosus</name>
    <dbReference type="NCBI Taxonomy" id="1234261"/>
    <lineage>
        <taxon>Eukaryota</taxon>
        <taxon>Metazoa</taxon>
        <taxon>Spiralia</taxon>
        <taxon>Gnathifera</taxon>
        <taxon>Rotifera</taxon>
        <taxon>Eurotatoria</taxon>
        <taxon>Bdelloidea</taxon>
        <taxon>Philodinida</taxon>
        <taxon>Philodinidae</taxon>
        <taxon>Didymodactylos</taxon>
    </lineage>
</organism>
<dbReference type="EMBL" id="CAJOBC010011232">
    <property type="protein sequence ID" value="CAF4007309.1"/>
    <property type="molecule type" value="Genomic_DNA"/>
</dbReference>
<dbReference type="Proteomes" id="UP000663829">
    <property type="component" value="Unassembled WGS sequence"/>
</dbReference>
<comment type="caution">
    <text evidence="2">The sequence shown here is derived from an EMBL/GenBank/DDBJ whole genome shotgun (WGS) entry which is preliminary data.</text>
</comment>
<name>A0A814ZJG4_9BILA</name>